<feature type="transmembrane region" description="Helical" evidence="5">
    <location>
        <begin position="75"/>
        <end position="101"/>
    </location>
</feature>
<gene>
    <name evidence="7" type="ORF">JW984_07320</name>
</gene>
<dbReference type="PROSITE" id="PS51012">
    <property type="entry name" value="ABC_TM2"/>
    <property type="match status" value="1"/>
</dbReference>
<feature type="transmembrane region" description="Helical" evidence="5">
    <location>
        <begin position="190"/>
        <end position="208"/>
    </location>
</feature>
<sequence length="268" mass="29683">MSGQGRMMEREKTGEDWGILGKFLYGTYIIWLRDMKRLLRDKHQFYGSLARPILWLLILGMGLRPVFTVTSGVDYIQYIFPGIVVMSLIFSGMWAGISVIWDREFGFLKEILVAPIPRTSIVAGKVMGGAAQALLQGSITLIFAPIIGLRFALMDIFLMIAVMLIISIALASLGIVIASRMHSYEGFGTVSNFVIMPLFFLSGAIYPVETLPGWLKVMVSLNPVTYGVDLMRGVVLGMRSFPLVDDITYIVGFGVAMGGLAVILFRRH</sequence>
<dbReference type="InterPro" id="IPR013525">
    <property type="entry name" value="ABC2_TM"/>
</dbReference>
<evidence type="ECO:0000313" key="8">
    <source>
        <dbReference type="Proteomes" id="UP000809273"/>
    </source>
</evidence>
<dbReference type="Proteomes" id="UP000809273">
    <property type="component" value="Unassembled WGS sequence"/>
</dbReference>
<comment type="caution">
    <text evidence="5">Lacks conserved residue(s) required for the propagation of feature annotation.</text>
</comment>
<dbReference type="Pfam" id="PF01061">
    <property type="entry name" value="ABC2_membrane"/>
    <property type="match status" value="1"/>
</dbReference>
<evidence type="ECO:0000256" key="1">
    <source>
        <dbReference type="ARBA" id="ARBA00004141"/>
    </source>
</evidence>
<comment type="subcellular location">
    <subcellularLocation>
        <location evidence="5">Cell membrane</location>
        <topology evidence="5">Multi-pass membrane protein</topology>
    </subcellularLocation>
    <subcellularLocation>
        <location evidence="1">Membrane</location>
        <topology evidence="1">Multi-pass membrane protein</topology>
    </subcellularLocation>
</comment>
<dbReference type="InterPro" id="IPR047817">
    <property type="entry name" value="ABC2_TM_bact-type"/>
</dbReference>
<evidence type="ECO:0000256" key="2">
    <source>
        <dbReference type="ARBA" id="ARBA00022692"/>
    </source>
</evidence>
<dbReference type="InterPro" id="IPR051784">
    <property type="entry name" value="Nod_factor_ABC_transporter"/>
</dbReference>
<protein>
    <recommendedName>
        <fullName evidence="5">Transport permease protein</fullName>
    </recommendedName>
</protein>
<keyword evidence="3 5" id="KW-1133">Transmembrane helix</keyword>
<evidence type="ECO:0000256" key="5">
    <source>
        <dbReference type="RuleBase" id="RU361157"/>
    </source>
</evidence>
<reference evidence="7" key="1">
    <citation type="journal article" date="2021" name="Environ. Microbiol.">
        <title>Genomic characterization of three novel Desulfobacterota classes expand the metabolic and phylogenetic diversity of the phylum.</title>
        <authorList>
            <person name="Murphy C.L."/>
            <person name="Biggerstaff J."/>
            <person name="Eichhorn A."/>
            <person name="Ewing E."/>
            <person name="Shahan R."/>
            <person name="Soriano D."/>
            <person name="Stewart S."/>
            <person name="VanMol K."/>
            <person name="Walker R."/>
            <person name="Walters P."/>
            <person name="Elshahed M.S."/>
            <person name="Youssef N.H."/>
        </authorList>
    </citation>
    <scope>NUCLEOTIDE SEQUENCE</scope>
    <source>
        <strain evidence="7">Zod_Metabat.24</strain>
    </source>
</reference>
<dbReference type="PANTHER" id="PTHR43229:SF2">
    <property type="entry name" value="NODULATION PROTEIN J"/>
    <property type="match status" value="1"/>
</dbReference>
<comment type="similarity">
    <text evidence="5">Belongs to the ABC-2 integral membrane protein family.</text>
</comment>
<evidence type="ECO:0000256" key="4">
    <source>
        <dbReference type="ARBA" id="ARBA00023136"/>
    </source>
</evidence>
<dbReference type="PANTHER" id="PTHR43229">
    <property type="entry name" value="NODULATION PROTEIN J"/>
    <property type="match status" value="1"/>
</dbReference>
<comment type="caution">
    <text evidence="7">The sequence shown here is derived from an EMBL/GenBank/DDBJ whole genome shotgun (WGS) entry which is preliminary data.</text>
</comment>
<dbReference type="EMBL" id="JAFGIX010000033">
    <property type="protein sequence ID" value="MBN1572987.1"/>
    <property type="molecule type" value="Genomic_DNA"/>
</dbReference>
<feature type="domain" description="ABC transmembrane type-2" evidence="6">
    <location>
        <begin position="43"/>
        <end position="268"/>
    </location>
</feature>
<dbReference type="PRINTS" id="PR00164">
    <property type="entry name" value="ABC2TRNSPORT"/>
</dbReference>
<keyword evidence="5" id="KW-0813">Transport</keyword>
<keyword evidence="5" id="KW-1003">Cell membrane</keyword>
<feature type="transmembrane region" description="Helical" evidence="5">
    <location>
        <begin position="45"/>
        <end position="63"/>
    </location>
</feature>
<dbReference type="GO" id="GO:0043190">
    <property type="term" value="C:ATP-binding cassette (ABC) transporter complex"/>
    <property type="evidence" value="ECO:0007669"/>
    <property type="project" value="InterPro"/>
</dbReference>
<proteinExistence type="inferred from homology"/>
<reference evidence="7" key="2">
    <citation type="submission" date="2021-01" db="EMBL/GenBank/DDBJ databases">
        <authorList>
            <person name="Hahn C.R."/>
            <person name="Youssef N.H."/>
            <person name="Elshahed M."/>
        </authorList>
    </citation>
    <scope>NUCLEOTIDE SEQUENCE</scope>
    <source>
        <strain evidence="7">Zod_Metabat.24</strain>
    </source>
</reference>
<organism evidence="7 8">
    <name type="scientific">Candidatus Zymogenus saltonus</name>
    <dbReference type="NCBI Taxonomy" id="2844893"/>
    <lineage>
        <taxon>Bacteria</taxon>
        <taxon>Deltaproteobacteria</taxon>
        <taxon>Candidatus Zymogenia</taxon>
        <taxon>Candidatus Zymogeniales</taxon>
        <taxon>Candidatus Zymogenaceae</taxon>
        <taxon>Candidatus Zymogenus</taxon>
    </lineage>
</organism>
<accession>A0A9D8PPA4</accession>
<name>A0A9D8PPA4_9DELT</name>
<feature type="transmembrane region" description="Helical" evidence="5">
    <location>
        <begin position="156"/>
        <end position="178"/>
    </location>
</feature>
<evidence type="ECO:0000256" key="3">
    <source>
        <dbReference type="ARBA" id="ARBA00022989"/>
    </source>
</evidence>
<dbReference type="AlphaFoldDB" id="A0A9D8PPA4"/>
<keyword evidence="4 5" id="KW-0472">Membrane</keyword>
<keyword evidence="2 5" id="KW-0812">Transmembrane</keyword>
<dbReference type="GO" id="GO:0140359">
    <property type="term" value="F:ABC-type transporter activity"/>
    <property type="evidence" value="ECO:0007669"/>
    <property type="project" value="InterPro"/>
</dbReference>
<evidence type="ECO:0000313" key="7">
    <source>
        <dbReference type="EMBL" id="MBN1572987.1"/>
    </source>
</evidence>
<evidence type="ECO:0000259" key="6">
    <source>
        <dbReference type="PROSITE" id="PS51012"/>
    </source>
</evidence>
<dbReference type="PIRSF" id="PIRSF006648">
    <property type="entry name" value="DrrB"/>
    <property type="match status" value="1"/>
</dbReference>
<dbReference type="InterPro" id="IPR000412">
    <property type="entry name" value="ABC_2_transport"/>
</dbReference>
<feature type="transmembrane region" description="Helical" evidence="5">
    <location>
        <begin position="247"/>
        <end position="265"/>
    </location>
</feature>